<keyword evidence="6" id="KW-0963">Cytoplasm</keyword>
<comment type="subcellular location">
    <subcellularLocation>
        <location evidence="3">Cytoplasm</location>
        <location evidence="3">Cytosol</location>
    </subcellularLocation>
    <subcellularLocation>
        <location evidence="2">Mitochondrion inner membrane</location>
        <topology evidence="2">Single-pass membrane protein</topology>
    </subcellularLocation>
    <subcellularLocation>
        <location evidence="4">Mitochondrion outer membrane</location>
        <topology evidence="4">Single-pass membrane protein</topology>
    </subcellularLocation>
</comment>
<dbReference type="GO" id="GO:0005829">
    <property type="term" value="C:cytosol"/>
    <property type="evidence" value="ECO:0007669"/>
    <property type="project" value="UniProtKB-SubCell"/>
</dbReference>
<dbReference type="PROSITE" id="PS50011">
    <property type="entry name" value="PROTEIN_KINASE_DOM"/>
    <property type="match status" value="1"/>
</dbReference>
<dbReference type="InterPro" id="IPR040110">
    <property type="entry name" value="PINK1_STKc"/>
</dbReference>
<keyword evidence="21" id="KW-0496">Mitochondrion</keyword>
<keyword evidence="7" id="KW-0723">Serine/threonine-protein kinase</keyword>
<evidence type="ECO:0000256" key="21">
    <source>
        <dbReference type="ARBA" id="ARBA00023128"/>
    </source>
</evidence>
<dbReference type="Pfam" id="PF00069">
    <property type="entry name" value="Pkinase"/>
    <property type="match status" value="1"/>
</dbReference>
<evidence type="ECO:0000256" key="14">
    <source>
        <dbReference type="ARBA" id="ARBA00022787"/>
    </source>
</evidence>
<keyword evidence="16" id="KW-0067">ATP-binding</keyword>
<comment type="similarity">
    <text evidence="23">Belongs to the protein kinase superfamily.</text>
</comment>
<dbReference type="InterPro" id="IPR051511">
    <property type="entry name" value="MitoQC_Scaffold_Kinases"/>
</dbReference>
<dbReference type="GO" id="GO:0004674">
    <property type="term" value="F:protein serine/threonine kinase activity"/>
    <property type="evidence" value="ECO:0007669"/>
    <property type="project" value="UniProtKB-KW"/>
</dbReference>
<feature type="domain" description="Protein kinase" evidence="30">
    <location>
        <begin position="240"/>
        <end position="594"/>
    </location>
</feature>
<name>A0AA40LQN2_CNENI</name>
<comment type="catalytic activity">
    <reaction evidence="25">
        <text>L-seryl-[protein] + ATP = O-phospho-L-seryl-[protein] + ADP + H(+)</text>
        <dbReference type="Rhea" id="RHEA:17989"/>
        <dbReference type="Rhea" id="RHEA-COMP:9863"/>
        <dbReference type="Rhea" id="RHEA-COMP:11604"/>
        <dbReference type="ChEBI" id="CHEBI:15378"/>
        <dbReference type="ChEBI" id="CHEBI:29999"/>
        <dbReference type="ChEBI" id="CHEBI:30616"/>
        <dbReference type="ChEBI" id="CHEBI:83421"/>
        <dbReference type="ChEBI" id="CHEBI:456216"/>
        <dbReference type="EC" id="2.7.11.1"/>
    </reaction>
</comment>
<keyword evidence="10" id="KW-0812">Transmembrane</keyword>
<dbReference type="GO" id="GO:0005783">
    <property type="term" value="C:endoplasmic reticulum"/>
    <property type="evidence" value="ECO:0007669"/>
    <property type="project" value="UniProtKB-ARBA"/>
</dbReference>
<dbReference type="GO" id="GO:0005743">
    <property type="term" value="C:mitochondrial inner membrane"/>
    <property type="evidence" value="ECO:0007669"/>
    <property type="project" value="UniProtKB-SubCell"/>
</dbReference>
<evidence type="ECO:0000256" key="10">
    <source>
        <dbReference type="ARBA" id="ARBA00022692"/>
    </source>
</evidence>
<dbReference type="InterPro" id="IPR000719">
    <property type="entry name" value="Prot_kinase_dom"/>
</dbReference>
<evidence type="ECO:0000256" key="9">
    <source>
        <dbReference type="ARBA" id="ARBA00022679"/>
    </source>
</evidence>
<reference evidence="31" key="1">
    <citation type="submission" date="2023-06" db="EMBL/GenBank/DDBJ databases">
        <title>Reference genome for the Northern bat (Eptesicus nilssonii), a most northern bat species.</title>
        <authorList>
            <person name="Laine V.N."/>
            <person name="Pulliainen A.T."/>
            <person name="Lilley T.M."/>
        </authorList>
    </citation>
    <scope>NUCLEOTIDE SEQUENCE</scope>
    <source>
        <strain evidence="31">BLF_Eptnil</strain>
        <tissue evidence="31">Kidney</tissue>
    </source>
</reference>
<dbReference type="GO" id="GO:0005741">
    <property type="term" value="C:mitochondrial outer membrane"/>
    <property type="evidence" value="ECO:0007669"/>
    <property type="project" value="UniProtKB-SubCell"/>
</dbReference>
<evidence type="ECO:0000256" key="18">
    <source>
        <dbReference type="ARBA" id="ARBA00022946"/>
    </source>
</evidence>
<keyword evidence="14" id="KW-1000">Mitochondrion outer membrane</keyword>
<dbReference type="EMBL" id="JAULJE010000008">
    <property type="protein sequence ID" value="KAK1340412.1"/>
    <property type="molecule type" value="Genomic_DNA"/>
</dbReference>
<evidence type="ECO:0000256" key="4">
    <source>
        <dbReference type="ARBA" id="ARBA00004572"/>
    </source>
</evidence>
<dbReference type="Gene3D" id="1.10.510.10">
    <property type="entry name" value="Transferase(Phosphotransferase) domain 1"/>
    <property type="match status" value="1"/>
</dbReference>
<accession>A0AA40LQN2</accession>
<evidence type="ECO:0000256" key="26">
    <source>
        <dbReference type="ARBA" id="ARBA00062732"/>
    </source>
</evidence>
<sequence>MFFQDLPDMHHHHTGLKCKRARNYPAPGSRTAPSRVQRWNCRTRDPAHRRHLHAHAPAQRRRPPEFVVVVVTRVPDACFATMAVRQALGRGLQLGRALLLRFTAKPGPTYGWGRPEWPGPAAARGRGERPGQAAGPGAEPRRLGLGLPDRYRFFRQSVAGLAARLQRQFVVRARGGAGPCGRAVFLAFGLGLGLVEEKQAEGRRAASACQEIQTIFTQKSKLLPDPLDTRRWQGFQLEEYLIGQSIGKGCSAAVYEATMPVLPRNLEVAKSFRLLSGRAPDVIPPGEEARAPQPPAFPLAIKMMWNIRAGSSSEAIFRTMSQELVPASRVALAGEYGDITYRKSKGGPKQLAPHPNIIRVFRAFTSSVPLLPGALVDYPDVLPPRLYPEGVGHGRTLFLVMKNYPCTLRQYLREKTPSPRLATVMILQLLEGVDHLVQQGVAHRDLKSDNILVELDADGCPWLVISDFGCCLADERIGLQLPFTSWNVDRGGNGCLMAPEVSTACPGPRAVIDYSKADAWAVGALAYEIFGLPNPFYGEGGVYLESRSYQETQLPALPELVPLDARQLVRSLLQRKASKRPSARVAANVLHLSLWGEHTLALKNLKLDKMIGWLLQQSAATLLADRLTEKSCVETKMKMLFLANLEYEALCQAALLLYSWRAAP</sequence>
<evidence type="ECO:0000256" key="24">
    <source>
        <dbReference type="ARBA" id="ARBA00047899"/>
    </source>
</evidence>
<comment type="cofactor">
    <cofactor evidence="1">
        <name>Mg(2+)</name>
        <dbReference type="ChEBI" id="CHEBI:18420"/>
    </cofactor>
</comment>
<evidence type="ECO:0000256" key="13">
    <source>
        <dbReference type="ARBA" id="ARBA00022777"/>
    </source>
</evidence>
<comment type="caution">
    <text evidence="31">The sequence shown here is derived from an EMBL/GenBank/DDBJ whole genome shotgun (WGS) entry which is preliminary data.</text>
</comment>
<evidence type="ECO:0000256" key="8">
    <source>
        <dbReference type="ARBA" id="ARBA00022553"/>
    </source>
</evidence>
<keyword evidence="22" id="KW-0472">Membrane</keyword>
<keyword evidence="8" id="KW-0597">Phosphoprotein</keyword>
<keyword evidence="19" id="KW-1133">Transmembrane helix</keyword>
<keyword evidence="12" id="KW-0547">Nucleotide-binding</keyword>
<keyword evidence="20" id="KW-0072">Autophagy</keyword>
<evidence type="ECO:0000256" key="1">
    <source>
        <dbReference type="ARBA" id="ARBA00001946"/>
    </source>
</evidence>
<evidence type="ECO:0000313" key="32">
    <source>
        <dbReference type="Proteomes" id="UP001177744"/>
    </source>
</evidence>
<evidence type="ECO:0000256" key="20">
    <source>
        <dbReference type="ARBA" id="ARBA00023006"/>
    </source>
</evidence>
<dbReference type="PANTHER" id="PTHR22972">
    <property type="entry name" value="SERINE/THREONINE PROTEIN KINASE"/>
    <property type="match status" value="1"/>
</dbReference>
<evidence type="ECO:0000256" key="17">
    <source>
        <dbReference type="ARBA" id="ARBA00022842"/>
    </source>
</evidence>
<gene>
    <name evidence="31" type="ORF">QTO34_018981</name>
</gene>
<dbReference type="AlphaFoldDB" id="A0AA40LQN2"/>
<dbReference type="GO" id="GO:0005524">
    <property type="term" value="F:ATP binding"/>
    <property type="evidence" value="ECO:0007669"/>
    <property type="project" value="UniProtKB-KW"/>
</dbReference>
<dbReference type="InterPro" id="IPR011009">
    <property type="entry name" value="Kinase-like_dom_sf"/>
</dbReference>
<evidence type="ECO:0000259" key="30">
    <source>
        <dbReference type="PROSITE" id="PS50011"/>
    </source>
</evidence>
<dbReference type="Proteomes" id="UP001177744">
    <property type="component" value="Unassembled WGS sequence"/>
</dbReference>
<evidence type="ECO:0000256" key="7">
    <source>
        <dbReference type="ARBA" id="ARBA00022527"/>
    </source>
</evidence>
<dbReference type="GO" id="GO:0006950">
    <property type="term" value="P:response to stress"/>
    <property type="evidence" value="ECO:0007669"/>
    <property type="project" value="UniProtKB-ARBA"/>
</dbReference>
<evidence type="ECO:0000256" key="15">
    <source>
        <dbReference type="ARBA" id="ARBA00022792"/>
    </source>
</evidence>
<keyword evidence="18" id="KW-0809">Transit peptide</keyword>
<dbReference type="GO" id="GO:0090141">
    <property type="term" value="P:positive regulation of mitochondrial fission"/>
    <property type="evidence" value="ECO:0007669"/>
    <property type="project" value="TreeGrafter"/>
</dbReference>
<evidence type="ECO:0000313" key="31">
    <source>
        <dbReference type="EMBL" id="KAK1340412.1"/>
    </source>
</evidence>
<dbReference type="PANTHER" id="PTHR22972:SF7">
    <property type="entry name" value="SERINE_THREONINE-PROTEIN KINASE PINK1, MITOCHONDRIAL"/>
    <property type="match status" value="1"/>
</dbReference>
<protein>
    <recommendedName>
        <fullName evidence="28">Serine/threonine-protein kinase PINK1, mitochondrial</fullName>
        <ecNumber evidence="5">2.7.11.1</ecNumber>
    </recommendedName>
    <alternativeName>
        <fullName evidence="27">Serine/threonine-protein kinase Pink1, mitochondrial</fullName>
    </alternativeName>
</protein>
<evidence type="ECO:0000256" key="5">
    <source>
        <dbReference type="ARBA" id="ARBA00012513"/>
    </source>
</evidence>
<proteinExistence type="inferred from homology"/>
<evidence type="ECO:0000256" key="2">
    <source>
        <dbReference type="ARBA" id="ARBA00004434"/>
    </source>
</evidence>
<dbReference type="GO" id="GO:0043066">
    <property type="term" value="P:negative regulation of apoptotic process"/>
    <property type="evidence" value="ECO:0007669"/>
    <property type="project" value="UniProtKB-ARBA"/>
</dbReference>
<evidence type="ECO:0000256" key="22">
    <source>
        <dbReference type="ARBA" id="ARBA00023136"/>
    </source>
</evidence>
<keyword evidence="15" id="KW-0999">Mitochondrion inner membrane</keyword>
<evidence type="ECO:0000256" key="19">
    <source>
        <dbReference type="ARBA" id="ARBA00022989"/>
    </source>
</evidence>
<dbReference type="PROSITE" id="PS00108">
    <property type="entry name" value="PROTEIN_KINASE_ST"/>
    <property type="match status" value="1"/>
</dbReference>
<evidence type="ECO:0000256" key="3">
    <source>
        <dbReference type="ARBA" id="ARBA00004514"/>
    </source>
</evidence>
<keyword evidence="17" id="KW-0460">Magnesium</keyword>
<evidence type="ECO:0000256" key="27">
    <source>
        <dbReference type="ARBA" id="ARBA00071830"/>
    </source>
</evidence>
<evidence type="ECO:0000256" key="25">
    <source>
        <dbReference type="ARBA" id="ARBA00048679"/>
    </source>
</evidence>
<dbReference type="CDD" id="cd14018">
    <property type="entry name" value="STKc_PINK1"/>
    <property type="match status" value="1"/>
</dbReference>
<dbReference type="SMART" id="SM00220">
    <property type="entry name" value="S_TKc"/>
    <property type="match status" value="1"/>
</dbReference>
<keyword evidence="11" id="KW-0479">Metal-binding</keyword>
<comment type="subunit">
    <text evidence="26">Upon mitochondrial depolarization, it forms a supercomplex with TOM and TIM23 complexes. PINK1-TOM-TIM23 supercomplex formation requires PINK1 interaction with TOMM20 and TOMM70 and is critical for PINK1 stabilization at the outer mitochondrial membrane, kinase activation and downstream mitophagy. Upon mitochondrial depolarization, interacts with TIMM23; the interaction is required for PINK1 accumulation at the outer mitochondrial membrane, kinase activation by autophosphorylation and PRKN recruitement to mitochondria. Interacts with PRKN. Interacts with FBXO7. Forms a complex with PRKN and PARK7. Interacts with NENF.</text>
</comment>
<feature type="region of interest" description="Disordered" evidence="29">
    <location>
        <begin position="111"/>
        <end position="141"/>
    </location>
</feature>
<keyword evidence="9" id="KW-0808">Transferase</keyword>
<dbReference type="GO" id="GO:0000422">
    <property type="term" value="P:autophagy of mitochondrion"/>
    <property type="evidence" value="ECO:0007669"/>
    <property type="project" value="TreeGrafter"/>
</dbReference>
<keyword evidence="32" id="KW-1185">Reference proteome</keyword>
<evidence type="ECO:0000256" key="6">
    <source>
        <dbReference type="ARBA" id="ARBA00022490"/>
    </source>
</evidence>
<comment type="catalytic activity">
    <reaction evidence="24">
        <text>L-threonyl-[protein] + ATP = O-phospho-L-threonyl-[protein] + ADP + H(+)</text>
        <dbReference type="Rhea" id="RHEA:46608"/>
        <dbReference type="Rhea" id="RHEA-COMP:11060"/>
        <dbReference type="Rhea" id="RHEA-COMP:11605"/>
        <dbReference type="ChEBI" id="CHEBI:15378"/>
        <dbReference type="ChEBI" id="CHEBI:30013"/>
        <dbReference type="ChEBI" id="CHEBI:30616"/>
        <dbReference type="ChEBI" id="CHEBI:61977"/>
        <dbReference type="ChEBI" id="CHEBI:456216"/>
        <dbReference type="EC" id="2.7.11.1"/>
    </reaction>
</comment>
<dbReference type="GO" id="GO:0046872">
    <property type="term" value="F:metal ion binding"/>
    <property type="evidence" value="ECO:0007669"/>
    <property type="project" value="UniProtKB-KW"/>
</dbReference>
<dbReference type="FunFam" id="1.10.510.10:FF:000418">
    <property type="entry name" value="PTEN induced kinase 1"/>
    <property type="match status" value="1"/>
</dbReference>
<dbReference type="EC" id="2.7.11.1" evidence="5"/>
<evidence type="ECO:0000256" key="23">
    <source>
        <dbReference type="ARBA" id="ARBA00038349"/>
    </source>
</evidence>
<keyword evidence="13" id="KW-0418">Kinase</keyword>
<evidence type="ECO:0000256" key="12">
    <source>
        <dbReference type="ARBA" id="ARBA00022741"/>
    </source>
</evidence>
<evidence type="ECO:0000256" key="29">
    <source>
        <dbReference type="SAM" id="MobiDB-lite"/>
    </source>
</evidence>
<dbReference type="SUPFAM" id="SSF56112">
    <property type="entry name" value="Protein kinase-like (PK-like)"/>
    <property type="match status" value="1"/>
</dbReference>
<dbReference type="InterPro" id="IPR008271">
    <property type="entry name" value="Ser/Thr_kinase_AS"/>
</dbReference>
<evidence type="ECO:0000256" key="28">
    <source>
        <dbReference type="ARBA" id="ARBA00074253"/>
    </source>
</evidence>
<evidence type="ECO:0000256" key="11">
    <source>
        <dbReference type="ARBA" id="ARBA00022723"/>
    </source>
</evidence>
<evidence type="ECO:0000256" key="16">
    <source>
        <dbReference type="ARBA" id="ARBA00022840"/>
    </source>
</evidence>
<organism evidence="31 32">
    <name type="scientific">Cnephaeus nilssonii</name>
    <name type="common">Northern bat</name>
    <name type="synonym">Eptesicus nilssonii</name>
    <dbReference type="NCBI Taxonomy" id="3371016"/>
    <lineage>
        <taxon>Eukaryota</taxon>
        <taxon>Metazoa</taxon>
        <taxon>Chordata</taxon>
        <taxon>Craniata</taxon>
        <taxon>Vertebrata</taxon>
        <taxon>Euteleostomi</taxon>
        <taxon>Mammalia</taxon>
        <taxon>Eutheria</taxon>
        <taxon>Laurasiatheria</taxon>
        <taxon>Chiroptera</taxon>
        <taxon>Yangochiroptera</taxon>
        <taxon>Vespertilionidae</taxon>
        <taxon>Cnephaeus</taxon>
    </lineage>
</organism>